<evidence type="ECO:0000256" key="5">
    <source>
        <dbReference type="ARBA" id="ARBA00022989"/>
    </source>
</evidence>
<proteinExistence type="inferred from homology"/>
<evidence type="ECO:0000256" key="1">
    <source>
        <dbReference type="ARBA" id="ARBA00004651"/>
    </source>
</evidence>
<feature type="transmembrane region" description="Helical" evidence="7">
    <location>
        <begin position="159"/>
        <end position="176"/>
    </location>
</feature>
<evidence type="ECO:0000313" key="10">
    <source>
        <dbReference type="Proteomes" id="UP001601992"/>
    </source>
</evidence>
<accession>A0ABW6RRJ3</accession>
<evidence type="ECO:0000256" key="6">
    <source>
        <dbReference type="ARBA" id="ARBA00023136"/>
    </source>
</evidence>
<dbReference type="Pfam" id="PF00528">
    <property type="entry name" value="BPD_transp_1"/>
    <property type="match status" value="1"/>
</dbReference>
<comment type="similarity">
    <text evidence="7">Belongs to the binding-protein-dependent transport system permease family.</text>
</comment>
<evidence type="ECO:0000256" key="2">
    <source>
        <dbReference type="ARBA" id="ARBA00022448"/>
    </source>
</evidence>
<dbReference type="Gene3D" id="1.10.3720.10">
    <property type="entry name" value="MetI-like"/>
    <property type="match status" value="1"/>
</dbReference>
<evidence type="ECO:0000256" key="3">
    <source>
        <dbReference type="ARBA" id="ARBA00022475"/>
    </source>
</evidence>
<reference evidence="9 10" key="1">
    <citation type="submission" date="2024-10" db="EMBL/GenBank/DDBJ databases">
        <title>The Natural Products Discovery Center: Release of the First 8490 Sequenced Strains for Exploring Actinobacteria Biosynthetic Diversity.</title>
        <authorList>
            <person name="Kalkreuter E."/>
            <person name="Kautsar S.A."/>
            <person name="Yang D."/>
            <person name="Bader C.D."/>
            <person name="Teijaro C.N."/>
            <person name="Fluegel L."/>
            <person name="Davis C.M."/>
            <person name="Simpson J.R."/>
            <person name="Lauterbach L."/>
            <person name="Steele A.D."/>
            <person name="Gui C."/>
            <person name="Meng S."/>
            <person name="Li G."/>
            <person name="Viehrig K."/>
            <person name="Ye F."/>
            <person name="Su P."/>
            <person name="Kiefer A.F."/>
            <person name="Nichols A."/>
            <person name="Cepeda A.J."/>
            <person name="Yan W."/>
            <person name="Fan B."/>
            <person name="Jiang Y."/>
            <person name="Adhikari A."/>
            <person name="Zheng C.-J."/>
            <person name="Schuster L."/>
            <person name="Cowan T.M."/>
            <person name="Smanski M.J."/>
            <person name="Chevrette M.G."/>
            <person name="De Carvalho L.P.S."/>
            <person name="Shen B."/>
        </authorList>
    </citation>
    <scope>NUCLEOTIDE SEQUENCE [LARGE SCALE GENOMIC DNA]</scope>
    <source>
        <strain evidence="9 10">NPDC002593</strain>
    </source>
</reference>
<evidence type="ECO:0000256" key="4">
    <source>
        <dbReference type="ARBA" id="ARBA00022692"/>
    </source>
</evidence>
<dbReference type="CDD" id="cd06261">
    <property type="entry name" value="TM_PBP2"/>
    <property type="match status" value="1"/>
</dbReference>
<comment type="subcellular location">
    <subcellularLocation>
        <location evidence="1 7">Cell membrane</location>
        <topology evidence="1 7">Multi-pass membrane protein</topology>
    </subcellularLocation>
</comment>
<name>A0ABW6RRJ3_9NOCA</name>
<dbReference type="SUPFAM" id="SSF161098">
    <property type="entry name" value="MetI-like"/>
    <property type="match status" value="1"/>
</dbReference>
<dbReference type="EMBL" id="JBIAQY010000001">
    <property type="protein sequence ID" value="MFF3566619.1"/>
    <property type="molecule type" value="Genomic_DNA"/>
</dbReference>
<gene>
    <name evidence="9" type="ORF">ACFYXQ_02440</name>
</gene>
<protein>
    <submittedName>
        <fullName evidence="9">ABC transporter permease</fullName>
    </submittedName>
</protein>
<dbReference type="InterPro" id="IPR035906">
    <property type="entry name" value="MetI-like_sf"/>
</dbReference>
<feature type="transmembrane region" description="Helical" evidence="7">
    <location>
        <begin position="37"/>
        <end position="56"/>
    </location>
</feature>
<dbReference type="RefSeq" id="WP_040818664.1">
    <property type="nucleotide sequence ID" value="NZ_JBIAQY010000001.1"/>
</dbReference>
<keyword evidence="10" id="KW-1185">Reference proteome</keyword>
<keyword evidence="3" id="KW-1003">Cell membrane</keyword>
<dbReference type="InterPro" id="IPR050366">
    <property type="entry name" value="BP-dependent_transpt_permease"/>
</dbReference>
<comment type="caution">
    <text evidence="9">The sequence shown here is derived from an EMBL/GenBank/DDBJ whole genome shotgun (WGS) entry which is preliminary data.</text>
</comment>
<keyword evidence="2 7" id="KW-0813">Transport</keyword>
<feature type="transmembrane region" description="Helical" evidence="7">
    <location>
        <begin position="261"/>
        <end position="282"/>
    </location>
</feature>
<evidence type="ECO:0000313" key="9">
    <source>
        <dbReference type="EMBL" id="MFF3566619.1"/>
    </source>
</evidence>
<dbReference type="PANTHER" id="PTHR43386">
    <property type="entry name" value="OLIGOPEPTIDE TRANSPORT SYSTEM PERMEASE PROTEIN APPC"/>
    <property type="match status" value="1"/>
</dbReference>
<evidence type="ECO:0000259" key="8">
    <source>
        <dbReference type="PROSITE" id="PS50928"/>
    </source>
</evidence>
<dbReference type="InterPro" id="IPR000515">
    <property type="entry name" value="MetI-like"/>
</dbReference>
<dbReference type="PROSITE" id="PS50928">
    <property type="entry name" value="ABC_TM1"/>
    <property type="match status" value="1"/>
</dbReference>
<keyword evidence="4 7" id="KW-0812">Transmembrane</keyword>
<keyword evidence="6 7" id="KW-0472">Membrane</keyword>
<feature type="transmembrane region" description="Helical" evidence="7">
    <location>
        <begin position="133"/>
        <end position="153"/>
    </location>
</feature>
<dbReference type="PANTHER" id="PTHR43386:SF1">
    <property type="entry name" value="D,D-DIPEPTIDE TRANSPORT SYSTEM PERMEASE PROTEIN DDPC-RELATED"/>
    <property type="match status" value="1"/>
</dbReference>
<feature type="domain" description="ABC transmembrane type-1" evidence="8">
    <location>
        <begin position="94"/>
        <end position="283"/>
    </location>
</feature>
<feature type="transmembrane region" description="Helical" evidence="7">
    <location>
        <begin position="98"/>
        <end position="121"/>
    </location>
</feature>
<evidence type="ECO:0000256" key="7">
    <source>
        <dbReference type="RuleBase" id="RU363032"/>
    </source>
</evidence>
<dbReference type="Proteomes" id="UP001601992">
    <property type="component" value="Unassembled WGS sequence"/>
</dbReference>
<sequence>MSGLATAAPRSAFDRSRRLGRLSWGLRTRRSSVLDRITVALVLILFVTALLGPTVAPDVYISHIQEVFRPPSAQHWFGTDDQGRDVFWRIVVGCRVTLGAAVVVVAGYAAIGTLVATVAAVGPRWLDEILMRLTDAVLAFPGILFAVAATAALGASLRSVVLALMLTGWPMTARLLRGIMRETMAMPFVDGARALGVSRTRLMVRHVLPNALPALWVKWAGDIGNTVIMVGSLSFIGAGAQPPSAEWGAMVAAARGYASSYWWIALFPGLAIALTTASFGLLGDMFHVRSDPATRQRAAVVIQKGRTR</sequence>
<keyword evidence="5 7" id="KW-1133">Transmembrane helix</keyword>
<organism evidence="9 10">
    <name type="scientific">Nocardia jiangxiensis</name>
    <dbReference type="NCBI Taxonomy" id="282685"/>
    <lineage>
        <taxon>Bacteria</taxon>
        <taxon>Bacillati</taxon>
        <taxon>Actinomycetota</taxon>
        <taxon>Actinomycetes</taxon>
        <taxon>Mycobacteriales</taxon>
        <taxon>Nocardiaceae</taxon>
        <taxon>Nocardia</taxon>
    </lineage>
</organism>